<keyword evidence="2" id="KW-1185">Reference proteome</keyword>
<dbReference type="EMBL" id="JAFIRN010000005">
    <property type="protein sequence ID" value="KAG5848646.1"/>
    <property type="molecule type" value="Genomic_DNA"/>
</dbReference>
<organism evidence="1 2">
    <name type="scientific">Anguilla anguilla</name>
    <name type="common">European freshwater eel</name>
    <name type="synonym">Muraena anguilla</name>
    <dbReference type="NCBI Taxonomy" id="7936"/>
    <lineage>
        <taxon>Eukaryota</taxon>
        <taxon>Metazoa</taxon>
        <taxon>Chordata</taxon>
        <taxon>Craniata</taxon>
        <taxon>Vertebrata</taxon>
        <taxon>Euteleostomi</taxon>
        <taxon>Actinopterygii</taxon>
        <taxon>Neopterygii</taxon>
        <taxon>Teleostei</taxon>
        <taxon>Anguilliformes</taxon>
        <taxon>Anguillidae</taxon>
        <taxon>Anguilla</taxon>
    </lineage>
</organism>
<reference evidence="1" key="1">
    <citation type="submission" date="2021-01" db="EMBL/GenBank/DDBJ databases">
        <title>A chromosome-scale assembly of European eel, Anguilla anguilla.</title>
        <authorList>
            <person name="Henkel C."/>
            <person name="Jong-Raadsen S.A."/>
            <person name="Dufour S."/>
            <person name="Weltzien F.-A."/>
            <person name="Palstra A.P."/>
            <person name="Pelster B."/>
            <person name="Spaink H.P."/>
            <person name="Van Den Thillart G.E."/>
            <person name="Jansen H."/>
            <person name="Zahm M."/>
            <person name="Klopp C."/>
            <person name="Cedric C."/>
            <person name="Louis A."/>
            <person name="Berthelot C."/>
            <person name="Parey E."/>
            <person name="Roest Crollius H."/>
            <person name="Montfort J."/>
            <person name="Robinson-Rechavi M."/>
            <person name="Bucao C."/>
            <person name="Bouchez O."/>
            <person name="Gislard M."/>
            <person name="Lluch J."/>
            <person name="Milhes M."/>
            <person name="Lampietro C."/>
            <person name="Lopez Roques C."/>
            <person name="Donnadieu C."/>
            <person name="Braasch I."/>
            <person name="Desvignes T."/>
            <person name="Postlethwait J."/>
            <person name="Bobe J."/>
            <person name="Guiguen Y."/>
            <person name="Dirks R."/>
        </authorList>
    </citation>
    <scope>NUCLEOTIDE SEQUENCE</scope>
    <source>
        <strain evidence="1">Tag_6206</strain>
        <tissue evidence="1">Liver</tissue>
    </source>
</reference>
<evidence type="ECO:0000313" key="1">
    <source>
        <dbReference type="EMBL" id="KAG5848646.1"/>
    </source>
</evidence>
<evidence type="ECO:0000313" key="2">
    <source>
        <dbReference type="Proteomes" id="UP001044222"/>
    </source>
</evidence>
<accession>A0A9D3MII5</accession>
<protein>
    <submittedName>
        <fullName evidence="1">Uncharacterized protein</fullName>
    </submittedName>
</protein>
<dbReference type="Proteomes" id="UP001044222">
    <property type="component" value="Unassembled WGS sequence"/>
</dbReference>
<name>A0A9D3MII5_ANGAN</name>
<sequence>MYKEFAANHQCLYETYRKVVKNSNISFTKLGEEQCEQCLQHELHVKAEHQAANQDPTPDCSTCKKWEDHKDRAARGRHHYKLDAEKQQSDNLSIRSVDLQKVIMLPRMPGVKTAVFTKRICFP</sequence>
<gene>
    <name evidence="1" type="ORF">ANANG_G00100920</name>
</gene>
<proteinExistence type="predicted"/>
<dbReference type="AlphaFoldDB" id="A0A9D3MII5"/>
<comment type="caution">
    <text evidence="1">The sequence shown here is derived from an EMBL/GenBank/DDBJ whole genome shotgun (WGS) entry which is preliminary data.</text>
</comment>